<comment type="caution">
    <text evidence="1">The sequence shown here is derived from an EMBL/GenBank/DDBJ whole genome shotgun (WGS) entry which is preliminary data.</text>
</comment>
<organism evidence="1 2">
    <name type="scientific">Mycobacterium helveticum</name>
    <dbReference type="NCBI Taxonomy" id="2592811"/>
    <lineage>
        <taxon>Bacteria</taxon>
        <taxon>Bacillati</taxon>
        <taxon>Actinomycetota</taxon>
        <taxon>Actinomycetes</taxon>
        <taxon>Mycobacteriales</taxon>
        <taxon>Mycobacteriaceae</taxon>
        <taxon>Mycobacterium</taxon>
    </lineage>
</organism>
<dbReference type="RefSeq" id="WP_145039644.1">
    <property type="nucleotide sequence ID" value="NZ_VMQU01000154.1"/>
</dbReference>
<accession>A0A557XCI4</accession>
<reference evidence="1 2" key="1">
    <citation type="submission" date="2019-07" db="EMBL/GenBank/DDBJ databases">
        <title>New Mycobacterium species.</title>
        <authorList>
            <person name="Tortoli E."/>
            <person name="Ghielmetti G."/>
            <person name="Friedel U."/>
            <person name="Trovato A."/>
        </authorList>
    </citation>
    <scope>NUCLEOTIDE SEQUENCE [LARGE SCALE GENOMIC DNA]</scope>
    <source>
        <strain evidence="1 2">16-83</strain>
    </source>
</reference>
<name>A0A557XCI4_9MYCO</name>
<dbReference type="AlphaFoldDB" id="A0A557XCI4"/>
<dbReference type="EMBL" id="VMQU01000154">
    <property type="protein sequence ID" value="TVS83200.1"/>
    <property type="molecule type" value="Genomic_DNA"/>
</dbReference>
<dbReference type="Proteomes" id="UP000320513">
    <property type="component" value="Unassembled WGS sequence"/>
</dbReference>
<sequence length="72" mass="7892">MWMAQEFVKAVPVDLAGSLALIQLIATMTYVLAGEDVDVDRLSRLLLDQWLRGMGLPAARHAGDRNARIAAE</sequence>
<proteinExistence type="predicted"/>
<evidence type="ECO:0000313" key="2">
    <source>
        <dbReference type="Proteomes" id="UP000320513"/>
    </source>
</evidence>
<keyword evidence="2" id="KW-1185">Reference proteome</keyword>
<protein>
    <submittedName>
        <fullName evidence="1">Uncharacterized protein</fullName>
    </submittedName>
</protein>
<gene>
    <name evidence="1" type="ORF">FPZ47_24105</name>
</gene>
<evidence type="ECO:0000313" key="1">
    <source>
        <dbReference type="EMBL" id="TVS83200.1"/>
    </source>
</evidence>